<dbReference type="Pfam" id="PF07304">
    <property type="entry name" value="SRA1"/>
    <property type="match status" value="1"/>
</dbReference>
<organism evidence="7 8">
    <name type="scientific">Suillus discolor</name>
    <dbReference type="NCBI Taxonomy" id="1912936"/>
    <lineage>
        <taxon>Eukaryota</taxon>
        <taxon>Fungi</taxon>
        <taxon>Dikarya</taxon>
        <taxon>Basidiomycota</taxon>
        <taxon>Agaricomycotina</taxon>
        <taxon>Agaricomycetes</taxon>
        <taxon>Agaricomycetidae</taxon>
        <taxon>Boletales</taxon>
        <taxon>Suillineae</taxon>
        <taxon>Suillaceae</taxon>
        <taxon>Suillus</taxon>
    </lineage>
</organism>
<gene>
    <name evidence="7" type="ORF">F5147DRAFT_138774</name>
</gene>
<evidence type="ECO:0000313" key="8">
    <source>
        <dbReference type="Proteomes" id="UP000823399"/>
    </source>
</evidence>
<dbReference type="InterPro" id="IPR040251">
    <property type="entry name" value="SEC31-like"/>
</dbReference>
<evidence type="ECO:0000256" key="1">
    <source>
        <dbReference type="ARBA" id="ARBA00022448"/>
    </source>
</evidence>
<keyword evidence="2" id="KW-0853">WD repeat</keyword>
<dbReference type="GO" id="GO:0030127">
    <property type="term" value="C:COPII vesicle coat"/>
    <property type="evidence" value="ECO:0007669"/>
    <property type="project" value="TreeGrafter"/>
</dbReference>
<feature type="domain" description="SRA1/Sec31" evidence="6">
    <location>
        <begin position="8"/>
        <end position="84"/>
    </location>
</feature>
<evidence type="ECO:0000256" key="2">
    <source>
        <dbReference type="ARBA" id="ARBA00022574"/>
    </source>
</evidence>
<dbReference type="RefSeq" id="XP_041284501.1">
    <property type="nucleotide sequence ID" value="XM_041428227.1"/>
</dbReference>
<dbReference type="InterPro" id="IPR009917">
    <property type="entry name" value="SRA1/Sec31"/>
</dbReference>
<keyword evidence="4" id="KW-0472">Membrane</keyword>
<dbReference type="PANTHER" id="PTHR13923:SF11">
    <property type="entry name" value="SECRETORY 31, ISOFORM D"/>
    <property type="match status" value="1"/>
</dbReference>
<dbReference type="EMBL" id="JABBWM010000216">
    <property type="protein sequence ID" value="KAG2084482.1"/>
    <property type="molecule type" value="Genomic_DNA"/>
</dbReference>
<dbReference type="GO" id="GO:0070971">
    <property type="term" value="C:endoplasmic reticulum exit site"/>
    <property type="evidence" value="ECO:0007669"/>
    <property type="project" value="TreeGrafter"/>
</dbReference>
<proteinExistence type="predicted"/>
<evidence type="ECO:0000256" key="3">
    <source>
        <dbReference type="ARBA" id="ARBA00022737"/>
    </source>
</evidence>
<comment type="subcellular location">
    <subcellularLocation>
        <location evidence="5">Endomembrane system</location>
        <topology evidence="5">Peripheral membrane protein</topology>
        <orientation evidence="5">Cytoplasmic side</orientation>
    </subcellularLocation>
</comment>
<keyword evidence="3" id="KW-0677">Repeat</keyword>
<protein>
    <recommendedName>
        <fullName evidence="6">SRA1/Sec31 domain-containing protein</fullName>
    </recommendedName>
</protein>
<comment type="caution">
    <text evidence="7">The sequence shown here is derived from an EMBL/GenBank/DDBJ whole genome shotgun (WGS) entry which is preliminary data.</text>
</comment>
<dbReference type="GeneID" id="64690486"/>
<name>A0A9P7JLA4_9AGAM</name>
<dbReference type="GO" id="GO:0090110">
    <property type="term" value="P:COPII-coated vesicle cargo loading"/>
    <property type="evidence" value="ECO:0007669"/>
    <property type="project" value="TreeGrafter"/>
</dbReference>
<accession>A0A9P7JLA4</accession>
<evidence type="ECO:0000313" key="7">
    <source>
        <dbReference type="EMBL" id="KAG2084482.1"/>
    </source>
</evidence>
<dbReference type="GO" id="GO:0007029">
    <property type="term" value="P:endoplasmic reticulum organization"/>
    <property type="evidence" value="ECO:0007669"/>
    <property type="project" value="TreeGrafter"/>
</dbReference>
<keyword evidence="8" id="KW-1185">Reference proteome</keyword>
<reference evidence="7" key="1">
    <citation type="journal article" date="2020" name="New Phytol.">
        <title>Comparative genomics reveals dynamic genome evolution in host specialist ectomycorrhizal fungi.</title>
        <authorList>
            <person name="Lofgren L.A."/>
            <person name="Nguyen N.H."/>
            <person name="Vilgalys R."/>
            <person name="Ruytinx J."/>
            <person name="Liao H.L."/>
            <person name="Branco S."/>
            <person name="Kuo A."/>
            <person name="LaButti K."/>
            <person name="Lipzen A."/>
            <person name="Andreopoulos W."/>
            <person name="Pangilinan J."/>
            <person name="Riley R."/>
            <person name="Hundley H."/>
            <person name="Na H."/>
            <person name="Barry K."/>
            <person name="Grigoriev I.V."/>
            <person name="Stajich J.E."/>
            <person name="Kennedy P.G."/>
        </authorList>
    </citation>
    <scope>NUCLEOTIDE SEQUENCE</scope>
    <source>
        <strain evidence="7">FC423</strain>
    </source>
</reference>
<dbReference type="Proteomes" id="UP000823399">
    <property type="component" value="Unassembled WGS sequence"/>
</dbReference>
<dbReference type="Gene3D" id="1.20.940.10">
    <property type="entry name" value="Functional domain of the splicing factor Prp18"/>
    <property type="match status" value="1"/>
</dbReference>
<evidence type="ECO:0000256" key="4">
    <source>
        <dbReference type="ARBA" id="ARBA00023136"/>
    </source>
</evidence>
<evidence type="ECO:0000256" key="5">
    <source>
        <dbReference type="ARBA" id="ARBA00029433"/>
    </source>
</evidence>
<sequence>MKQTTQPQQRRMPDDLQRRINSLFDALNCETLSKPVVDQLLVLARAMEAHDRDAALSIHVDLLTRGSQTDDIGLWMSAIKQLIIRM</sequence>
<evidence type="ECO:0000259" key="6">
    <source>
        <dbReference type="Pfam" id="PF07304"/>
    </source>
</evidence>
<dbReference type="PANTHER" id="PTHR13923">
    <property type="entry name" value="SEC31-RELATED PROTEIN"/>
    <property type="match status" value="1"/>
</dbReference>
<dbReference type="OrthoDB" id="542917at2759"/>
<keyword evidence="1" id="KW-0813">Transport</keyword>
<dbReference type="AlphaFoldDB" id="A0A9P7JLA4"/>
<dbReference type="GO" id="GO:0005198">
    <property type="term" value="F:structural molecule activity"/>
    <property type="evidence" value="ECO:0007669"/>
    <property type="project" value="TreeGrafter"/>
</dbReference>